<feature type="domain" description="Survival protein SurE-like phosphatase/nucleotidase" evidence="6">
    <location>
        <begin position="21"/>
        <end position="220"/>
    </location>
</feature>
<organism evidence="7 8">
    <name type="scientific">Trichoderma asperellum (strain ATCC 204424 / CBS 433.97 / NBRC 101777)</name>
    <dbReference type="NCBI Taxonomy" id="1042311"/>
    <lineage>
        <taxon>Eukaryota</taxon>
        <taxon>Fungi</taxon>
        <taxon>Dikarya</taxon>
        <taxon>Ascomycota</taxon>
        <taxon>Pezizomycotina</taxon>
        <taxon>Sordariomycetes</taxon>
        <taxon>Hypocreomycetidae</taxon>
        <taxon>Hypocreales</taxon>
        <taxon>Hypocreaceae</taxon>
        <taxon>Trichoderma</taxon>
    </lineage>
</organism>
<feature type="compositionally biased region" description="Polar residues" evidence="4">
    <location>
        <begin position="54"/>
        <end position="65"/>
    </location>
</feature>
<dbReference type="SUPFAM" id="SSF64167">
    <property type="entry name" value="SurE-like"/>
    <property type="match status" value="1"/>
</dbReference>
<dbReference type="PANTHER" id="PTHR30457:SF0">
    <property type="entry name" value="PHOSPHATASE, PUTATIVE (AFU_ORTHOLOGUE AFUA_4G01070)-RELATED"/>
    <property type="match status" value="1"/>
</dbReference>
<dbReference type="Gene3D" id="3.40.1210.10">
    <property type="entry name" value="Survival protein SurE-like phosphatase/nucleotidase"/>
    <property type="match status" value="1"/>
</dbReference>
<keyword evidence="2" id="KW-0479">Metal-binding</keyword>
<feature type="region of interest" description="Disordered" evidence="4">
    <location>
        <begin position="51"/>
        <end position="73"/>
    </location>
</feature>
<keyword evidence="5" id="KW-0732">Signal</keyword>
<dbReference type="Pfam" id="PF01975">
    <property type="entry name" value="SurE"/>
    <property type="match status" value="1"/>
</dbReference>
<evidence type="ECO:0000313" key="7">
    <source>
        <dbReference type="EMBL" id="PTB42451.1"/>
    </source>
</evidence>
<evidence type="ECO:0000259" key="6">
    <source>
        <dbReference type="Pfam" id="PF01975"/>
    </source>
</evidence>
<accession>A0A2T3ZCC0</accession>
<dbReference type="STRING" id="1042311.A0A2T3ZCC0"/>
<dbReference type="InterPro" id="IPR002828">
    <property type="entry name" value="SurE-like_Pase/nucleotidase"/>
</dbReference>
<dbReference type="InterPro" id="IPR036523">
    <property type="entry name" value="SurE-like_sf"/>
</dbReference>
<sequence>MKASACLTVVIPALAAQAARIVQSNDDGWAELYLRSFNDALNEAGHDVVLSAPADNQSGTGSSDSPPIPRTEPCEYNSCIGNGSTTGHNDTRPDLNWVNSFPVTAMKYGIDTFGPQLWNGSAPEFAVAGPNVGTNVFVQLPFSGTVSAAAYAAHDAGIPSIAFSAASTGRLAFDTDPVPLRSSLYGQLAAQLTNKIISSGTPYLPPDVFLNVNFPKVEDSCAELSDFKWVLTRINPGFLSPPDVSFCGGERLPTELSVITHGGCLISVSVGNAKDKTTASTSSQVVVLEKLRDMLSCLSSSVMLIETSDQLILQDHKEHSQKMY</sequence>
<evidence type="ECO:0000256" key="3">
    <source>
        <dbReference type="ARBA" id="ARBA00022801"/>
    </source>
</evidence>
<dbReference type="PANTHER" id="PTHR30457">
    <property type="entry name" value="5'-NUCLEOTIDASE SURE"/>
    <property type="match status" value="1"/>
</dbReference>
<dbReference type="GO" id="GO:0046872">
    <property type="term" value="F:metal ion binding"/>
    <property type="evidence" value="ECO:0007669"/>
    <property type="project" value="UniProtKB-KW"/>
</dbReference>
<protein>
    <recommendedName>
        <fullName evidence="6">Survival protein SurE-like phosphatase/nucleotidase domain-containing protein</fullName>
    </recommendedName>
</protein>
<evidence type="ECO:0000313" key="8">
    <source>
        <dbReference type="Proteomes" id="UP000240493"/>
    </source>
</evidence>
<comment type="similarity">
    <text evidence="1">Belongs to the SurE nucleotidase family.</text>
</comment>
<gene>
    <name evidence="7" type="ORF">M441DRAFT_165702</name>
</gene>
<keyword evidence="3" id="KW-0378">Hydrolase</keyword>
<proteinExistence type="inferred from homology"/>
<dbReference type="InterPro" id="IPR030048">
    <property type="entry name" value="SurE"/>
</dbReference>
<feature type="signal peptide" evidence="5">
    <location>
        <begin position="1"/>
        <end position="18"/>
    </location>
</feature>
<dbReference type="EMBL" id="KZ679260">
    <property type="protein sequence ID" value="PTB42451.1"/>
    <property type="molecule type" value="Genomic_DNA"/>
</dbReference>
<feature type="chain" id="PRO_5015511305" description="Survival protein SurE-like phosphatase/nucleotidase domain-containing protein" evidence="5">
    <location>
        <begin position="19"/>
        <end position="324"/>
    </location>
</feature>
<dbReference type="Proteomes" id="UP000240493">
    <property type="component" value="Unassembled WGS sequence"/>
</dbReference>
<evidence type="ECO:0000256" key="1">
    <source>
        <dbReference type="ARBA" id="ARBA00011062"/>
    </source>
</evidence>
<evidence type="ECO:0000256" key="4">
    <source>
        <dbReference type="SAM" id="MobiDB-lite"/>
    </source>
</evidence>
<keyword evidence="8" id="KW-1185">Reference proteome</keyword>
<name>A0A2T3ZCC0_TRIA4</name>
<dbReference type="OrthoDB" id="4018688at2759"/>
<evidence type="ECO:0000256" key="2">
    <source>
        <dbReference type="ARBA" id="ARBA00022723"/>
    </source>
</evidence>
<evidence type="ECO:0000256" key="5">
    <source>
        <dbReference type="SAM" id="SignalP"/>
    </source>
</evidence>
<dbReference type="GO" id="GO:0008252">
    <property type="term" value="F:nucleotidase activity"/>
    <property type="evidence" value="ECO:0007669"/>
    <property type="project" value="InterPro"/>
</dbReference>
<reference evidence="7 8" key="1">
    <citation type="submission" date="2016-07" db="EMBL/GenBank/DDBJ databases">
        <title>Multiple horizontal gene transfer events from other fungi enriched the ability of initially mycotrophic Trichoderma (Ascomycota) to feed on dead plant biomass.</title>
        <authorList>
            <consortium name="DOE Joint Genome Institute"/>
            <person name="Aerts A."/>
            <person name="Atanasova L."/>
            <person name="Chenthamara K."/>
            <person name="Zhang J."/>
            <person name="Grujic M."/>
            <person name="Henrissat B."/>
            <person name="Kuo A."/>
            <person name="Salamov A."/>
            <person name="Lipzen A."/>
            <person name="Labutti K."/>
            <person name="Barry K."/>
            <person name="Miao Y."/>
            <person name="Rahimi M.J."/>
            <person name="Shen Q."/>
            <person name="Grigoriev I.V."/>
            <person name="Kubicek C.P."/>
            <person name="Druzhinina I.S."/>
        </authorList>
    </citation>
    <scope>NUCLEOTIDE SEQUENCE [LARGE SCALE GENOMIC DNA]</scope>
    <source>
        <strain evidence="7 8">CBS 433.97</strain>
    </source>
</reference>
<dbReference type="AlphaFoldDB" id="A0A2T3ZCC0"/>